<comment type="caution">
    <text evidence="1">The sequence shown here is derived from an EMBL/GenBank/DDBJ whole genome shotgun (WGS) entry which is preliminary data.</text>
</comment>
<dbReference type="OrthoDB" id="2669721at2759"/>
<protein>
    <submittedName>
        <fullName evidence="1">Uncharacterized protein</fullName>
    </submittedName>
</protein>
<dbReference type="STRING" id="5643.A0A060STQ7"/>
<organism evidence="1 2">
    <name type="scientific">Pycnoporus cinnabarinus</name>
    <name type="common">Cinnabar-red polypore</name>
    <name type="synonym">Trametes cinnabarina</name>
    <dbReference type="NCBI Taxonomy" id="5643"/>
    <lineage>
        <taxon>Eukaryota</taxon>
        <taxon>Fungi</taxon>
        <taxon>Dikarya</taxon>
        <taxon>Basidiomycota</taxon>
        <taxon>Agaricomycotina</taxon>
        <taxon>Agaricomycetes</taxon>
        <taxon>Polyporales</taxon>
        <taxon>Polyporaceae</taxon>
        <taxon>Trametes</taxon>
    </lineage>
</organism>
<dbReference type="Proteomes" id="UP000029665">
    <property type="component" value="Unassembled WGS sequence"/>
</dbReference>
<gene>
    <name evidence="1" type="ORF">BN946_scf184951.g1</name>
</gene>
<proteinExistence type="predicted"/>
<keyword evidence="2" id="KW-1185">Reference proteome</keyword>
<dbReference type="OMA" id="HTILHIG"/>
<dbReference type="AlphaFoldDB" id="A0A060STQ7"/>
<accession>A0A060STQ7</accession>
<reference evidence="1" key="1">
    <citation type="submission" date="2014-01" db="EMBL/GenBank/DDBJ databases">
        <title>The genome of the white-rot fungus Pycnoporus cinnabarinus: a basidiomycete model with a versatile arsenal for lignocellulosic biomass breakdown.</title>
        <authorList>
            <person name="Levasseur A."/>
            <person name="Lomascolo A."/>
            <person name="Ruiz-Duenas F.J."/>
            <person name="Uzan E."/>
            <person name="Piumi F."/>
            <person name="Kues U."/>
            <person name="Ram A.F.J."/>
            <person name="Murat C."/>
            <person name="Haon M."/>
            <person name="Benoit I."/>
            <person name="Arfi Y."/>
            <person name="Chevret D."/>
            <person name="Drula E."/>
            <person name="Kwon M.J."/>
            <person name="Gouret P."/>
            <person name="Lesage-Meessen L."/>
            <person name="Lombard V."/>
            <person name="Mariette J."/>
            <person name="Noirot C."/>
            <person name="Park J."/>
            <person name="Patyshakuliyeva A."/>
            <person name="Wieneger R.A.B."/>
            <person name="Wosten H.A.B."/>
            <person name="Martin F."/>
            <person name="Coutinho P.M."/>
            <person name="de Vries R."/>
            <person name="Martinez A.T."/>
            <person name="Klopp C."/>
            <person name="Pontarotti P."/>
            <person name="Henrissat B."/>
            <person name="Record E."/>
        </authorList>
    </citation>
    <scope>NUCLEOTIDE SEQUENCE [LARGE SCALE GENOMIC DNA]</scope>
    <source>
        <strain evidence="1">BRFM137</strain>
    </source>
</reference>
<sequence length="186" mass="21623">MRNQLCDARDNKDTWDWAVYSDKDIWVAHGKLVEDATPYLPSSFECPPCNPAEKISSGFKAWEYLTYVYGLLPALLRGVQDPSYYRNFCKLVVAVRMILQCCLPTMQLRIAHRLFVEHAEQFEKLYYQRRAKCLNFIHPCLHATSHTVPEASRVGPGTNSTQWAMENYIGNIMREMKQHFTSYTNC</sequence>
<dbReference type="HOGENOM" id="CLU_047287_1_0_1"/>
<evidence type="ECO:0000313" key="2">
    <source>
        <dbReference type="Proteomes" id="UP000029665"/>
    </source>
</evidence>
<evidence type="ECO:0000313" key="1">
    <source>
        <dbReference type="EMBL" id="CDO75803.1"/>
    </source>
</evidence>
<name>A0A060STQ7_PYCCI</name>
<dbReference type="EMBL" id="CCBP010000297">
    <property type="protein sequence ID" value="CDO75803.1"/>
    <property type="molecule type" value="Genomic_DNA"/>
</dbReference>